<dbReference type="EMBL" id="KL198019">
    <property type="protein sequence ID" value="KDQ19626.1"/>
    <property type="molecule type" value="Genomic_DNA"/>
</dbReference>
<evidence type="ECO:0000259" key="1">
    <source>
        <dbReference type="Pfam" id="PF13508"/>
    </source>
</evidence>
<evidence type="ECO:0000313" key="2">
    <source>
        <dbReference type="EMBL" id="KDQ19626.1"/>
    </source>
</evidence>
<accession>A0A067N761</accession>
<gene>
    <name evidence="2" type="ORF">BOTBODRAFT_170690</name>
</gene>
<dbReference type="InterPro" id="IPR000182">
    <property type="entry name" value="GNAT_dom"/>
</dbReference>
<organism evidence="2 3">
    <name type="scientific">Botryobasidium botryosum (strain FD-172 SS1)</name>
    <dbReference type="NCBI Taxonomy" id="930990"/>
    <lineage>
        <taxon>Eukaryota</taxon>
        <taxon>Fungi</taxon>
        <taxon>Dikarya</taxon>
        <taxon>Basidiomycota</taxon>
        <taxon>Agaricomycotina</taxon>
        <taxon>Agaricomycetes</taxon>
        <taxon>Cantharellales</taxon>
        <taxon>Botryobasidiaceae</taxon>
        <taxon>Botryobasidium</taxon>
    </lineage>
</organism>
<dbReference type="InterPro" id="IPR016181">
    <property type="entry name" value="Acyl_CoA_acyltransferase"/>
</dbReference>
<dbReference type="OrthoDB" id="508139at2759"/>
<dbReference type="GO" id="GO:0016747">
    <property type="term" value="F:acyltransferase activity, transferring groups other than amino-acyl groups"/>
    <property type="evidence" value="ECO:0007669"/>
    <property type="project" value="InterPro"/>
</dbReference>
<dbReference type="HOGENOM" id="CLU_1106959_0_0_1"/>
<keyword evidence="3" id="KW-1185">Reference proteome</keyword>
<evidence type="ECO:0000313" key="3">
    <source>
        <dbReference type="Proteomes" id="UP000027195"/>
    </source>
</evidence>
<dbReference type="CDD" id="cd04301">
    <property type="entry name" value="NAT_SF"/>
    <property type="match status" value="1"/>
</dbReference>
<dbReference type="Proteomes" id="UP000027195">
    <property type="component" value="Unassembled WGS sequence"/>
</dbReference>
<dbReference type="Gene3D" id="3.40.630.30">
    <property type="match status" value="1"/>
</dbReference>
<sequence length="251" mass="28799">MFPTLNIPGLGVFKIKYKRMNDDNPEEYDEWLEHYKATIIGADKEEVGRVMWRSVNRLLIYRGGLQDELEMSEYGGMELEHIGRKLFDKNGDFLHEDHGTFNAELNLSNFAVIAGDPCHSSGENMYIKPGYRGHGLGSWLLSQIYDHSSFEDISFAFVWPTVLDSEIQSCEQTEERQSSYCRVLKFFQKNGFRKVDQSSGILGYAIYWDDHVSRMLPMESDKVDHLIDPASQAERQNANAMAALARAFGQY</sequence>
<proteinExistence type="predicted"/>
<dbReference type="AlphaFoldDB" id="A0A067N761"/>
<name>A0A067N761_BOTB1</name>
<dbReference type="SUPFAM" id="SSF55729">
    <property type="entry name" value="Acyl-CoA N-acyltransferases (Nat)"/>
    <property type="match status" value="1"/>
</dbReference>
<protein>
    <recommendedName>
        <fullName evidence="1">N-acetyltransferase domain-containing protein</fullName>
    </recommendedName>
</protein>
<reference evidence="3" key="1">
    <citation type="journal article" date="2014" name="Proc. Natl. Acad. Sci. U.S.A.">
        <title>Extensive sampling of basidiomycete genomes demonstrates inadequacy of the white-rot/brown-rot paradigm for wood decay fungi.</title>
        <authorList>
            <person name="Riley R."/>
            <person name="Salamov A.A."/>
            <person name="Brown D.W."/>
            <person name="Nagy L.G."/>
            <person name="Floudas D."/>
            <person name="Held B.W."/>
            <person name="Levasseur A."/>
            <person name="Lombard V."/>
            <person name="Morin E."/>
            <person name="Otillar R."/>
            <person name="Lindquist E.A."/>
            <person name="Sun H."/>
            <person name="LaButti K.M."/>
            <person name="Schmutz J."/>
            <person name="Jabbour D."/>
            <person name="Luo H."/>
            <person name="Baker S.E."/>
            <person name="Pisabarro A.G."/>
            <person name="Walton J.D."/>
            <person name="Blanchette R.A."/>
            <person name="Henrissat B."/>
            <person name="Martin F."/>
            <person name="Cullen D."/>
            <person name="Hibbett D.S."/>
            <person name="Grigoriev I.V."/>
        </authorList>
    </citation>
    <scope>NUCLEOTIDE SEQUENCE [LARGE SCALE GENOMIC DNA]</scope>
    <source>
        <strain evidence="3">FD-172 SS1</strain>
    </source>
</reference>
<dbReference type="InParanoid" id="A0A067N761"/>
<feature type="domain" description="N-acetyltransferase" evidence="1">
    <location>
        <begin position="115"/>
        <end position="193"/>
    </location>
</feature>
<dbReference type="Pfam" id="PF13508">
    <property type="entry name" value="Acetyltransf_7"/>
    <property type="match status" value="1"/>
</dbReference>